<gene>
    <name evidence="20" type="primary">ND2</name>
</gene>
<feature type="transmembrane region" description="Helical" evidence="18">
    <location>
        <begin position="143"/>
        <end position="168"/>
    </location>
</feature>
<organism evidence="20">
    <name type="scientific">Henschiella sp. PJ-2015</name>
    <dbReference type="NCBI Taxonomy" id="1663422"/>
    <lineage>
        <taxon>Eukaryota</taxon>
        <taxon>Metazoa</taxon>
        <taxon>Ecdysozoa</taxon>
        <taxon>Arthropoda</taxon>
        <taxon>Hexapoda</taxon>
        <taxon>Insecta</taxon>
        <taxon>Pterygota</taxon>
        <taxon>Neoptera</taxon>
        <taxon>Paraneoptera</taxon>
        <taxon>Hemiptera</taxon>
        <taxon>Heteroptera</taxon>
        <taxon>Enicocephalidae</taxon>
        <taxon>Henschiella</taxon>
    </lineage>
</organism>
<comment type="catalytic activity">
    <reaction evidence="17 18">
        <text>a ubiquinone + NADH + 5 H(+)(in) = a ubiquinol + NAD(+) + 4 H(+)(out)</text>
        <dbReference type="Rhea" id="RHEA:29091"/>
        <dbReference type="Rhea" id="RHEA-COMP:9565"/>
        <dbReference type="Rhea" id="RHEA-COMP:9566"/>
        <dbReference type="ChEBI" id="CHEBI:15378"/>
        <dbReference type="ChEBI" id="CHEBI:16389"/>
        <dbReference type="ChEBI" id="CHEBI:17976"/>
        <dbReference type="ChEBI" id="CHEBI:57540"/>
        <dbReference type="ChEBI" id="CHEBI:57945"/>
        <dbReference type="EC" id="7.1.1.2"/>
    </reaction>
</comment>
<dbReference type="InterPro" id="IPR003917">
    <property type="entry name" value="NADH_UbQ_OxRdtase_chain2"/>
</dbReference>
<keyword evidence="6" id="KW-0813">Transport</keyword>
<proteinExistence type="inferred from homology"/>
<dbReference type="PRINTS" id="PR01436">
    <property type="entry name" value="NADHDHGNASE2"/>
</dbReference>
<keyword evidence="15 18" id="KW-0496">Mitochondrion</keyword>
<evidence type="ECO:0000256" key="12">
    <source>
        <dbReference type="ARBA" id="ARBA00022989"/>
    </source>
</evidence>
<evidence type="ECO:0000256" key="7">
    <source>
        <dbReference type="ARBA" id="ARBA00022660"/>
    </source>
</evidence>
<feature type="transmembrane region" description="Helical" evidence="18">
    <location>
        <begin position="54"/>
        <end position="73"/>
    </location>
</feature>
<dbReference type="EMBL" id="KP406516">
    <property type="protein sequence ID" value="AKK32518.1"/>
    <property type="molecule type" value="Genomic_DNA"/>
</dbReference>
<feature type="transmembrane region" description="Helical" evidence="18">
    <location>
        <begin position="308"/>
        <end position="325"/>
    </location>
</feature>
<evidence type="ECO:0000256" key="6">
    <source>
        <dbReference type="ARBA" id="ARBA00022448"/>
    </source>
</evidence>
<dbReference type="GO" id="GO:0008137">
    <property type="term" value="F:NADH dehydrogenase (ubiquinone) activity"/>
    <property type="evidence" value="ECO:0007669"/>
    <property type="project" value="UniProtKB-EC"/>
</dbReference>
<dbReference type="GO" id="GO:0006120">
    <property type="term" value="P:mitochondrial electron transport, NADH to ubiquinone"/>
    <property type="evidence" value="ECO:0007669"/>
    <property type="project" value="InterPro"/>
</dbReference>
<dbReference type="Pfam" id="PF00361">
    <property type="entry name" value="Proton_antipo_M"/>
    <property type="match status" value="1"/>
</dbReference>
<evidence type="ECO:0000256" key="5">
    <source>
        <dbReference type="ARBA" id="ARBA00021008"/>
    </source>
</evidence>
<keyword evidence="13 18" id="KW-0520">NAD</keyword>
<dbReference type="GO" id="GO:0005743">
    <property type="term" value="C:mitochondrial inner membrane"/>
    <property type="evidence" value="ECO:0007669"/>
    <property type="project" value="UniProtKB-SubCell"/>
</dbReference>
<keyword evidence="9 18" id="KW-0999">Mitochondrion inner membrane</keyword>
<feature type="domain" description="NADH:quinone oxidoreductase/Mrp antiporter transmembrane" evidence="19">
    <location>
        <begin position="22"/>
        <end position="274"/>
    </location>
</feature>
<keyword evidence="7 18" id="KW-0679">Respiratory chain</keyword>
<dbReference type="InterPro" id="IPR050175">
    <property type="entry name" value="Complex_I_Subunit_2"/>
</dbReference>
<evidence type="ECO:0000256" key="8">
    <source>
        <dbReference type="ARBA" id="ARBA00022692"/>
    </source>
</evidence>
<name>A0A342D241_9HEMI</name>
<keyword evidence="14 18" id="KW-0830">Ubiquinone</keyword>
<evidence type="ECO:0000256" key="3">
    <source>
        <dbReference type="ARBA" id="ARBA00007012"/>
    </source>
</evidence>
<dbReference type="EC" id="7.1.1.2" evidence="4 18"/>
<evidence type="ECO:0000256" key="15">
    <source>
        <dbReference type="ARBA" id="ARBA00023128"/>
    </source>
</evidence>
<evidence type="ECO:0000256" key="18">
    <source>
        <dbReference type="RuleBase" id="RU003403"/>
    </source>
</evidence>
<dbReference type="InterPro" id="IPR001750">
    <property type="entry name" value="ND/Mrp_TM"/>
</dbReference>
<keyword evidence="8 18" id="KW-0812">Transmembrane</keyword>
<feature type="transmembrane region" description="Helical" evidence="18">
    <location>
        <begin position="228"/>
        <end position="252"/>
    </location>
</feature>
<dbReference type="AlphaFoldDB" id="A0A342D241"/>
<keyword evidence="10 18" id="KW-1278">Translocase</keyword>
<evidence type="ECO:0000313" key="20">
    <source>
        <dbReference type="EMBL" id="AKK32518.1"/>
    </source>
</evidence>
<evidence type="ECO:0000256" key="9">
    <source>
        <dbReference type="ARBA" id="ARBA00022792"/>
    </source>
</evidence>
<comment type="similarity">
    <text evidence="3 18">Belongs to the complex I subunit 2 family.</text>
</comment>
<evidence type="ECO:0000256" key="4">
    <source>
        <dbReference type="ARBA" id="ARBA00012944"/>
    </source>
</evidence>
<evidence type="ECO:0000256" key="13">
    <source>
        <dbReference type="ARBA" id="ARBA00023027"/>
    </source>
</evidence>
<sequence length="326" mass="39291">MNSTKILQYIMLMVSYIMMMSSNNWLMMWMSLEINLISFIPLLNNKNNLTSQNMMIYFLVQTLSSIMFLFTIMNNNIMNININQFINMIMMLSLMMKIGLPPFHLWMIIMINKMSGKNLFLLLTLQKIIPMMIISMIMNYNYIYMIIFSSIISAISGINQTNLLKIMTYSSMNHSSWMLMSMLFESNMWIMYMIIYMIMMFMFCYKMNWYNIYYINQLQMNLMNYNKLIIIMLMLSIGGLPPFIGFLPKWMIMQMMINLNMNMMMIIMLMSSLIILFFYMQIIMNMFMMNYNMMKFNYMYKKNSKMNSMMLIINITMPIILMMNLF</sequence>
<accession>A0A342D241</accession>
<feature type="transmembrane region" description="Helical" evidence="18">
    <location>
        <begin position="119"/>
        <end position="137"/>
    </location>
</feature>
<reference evidence="20" key="1">
    <citation type="journal article" date="2017" name="Proc. R. Soc. B">
        <title>Mitochondrial phylogenomics of Hemiptera reveals adaptive innovations driving the diversification of true bugs.</title>
        <authorList>
            <person name="Li H."/>
            <person name="Leavengood J.M.Jr."/>
            <person name="Chapman E.G."/>
            <person name="Burkhardt D."/>
            <person name="Song F."/>
            <person name="Jiang P."/>
            <person name="Liu J."/>
            <person name="Zhou X."/>
            <person name="Cai W."/>
        </authorList>
    </citation>
    <scope>NUCLEOTIDE SEQUENCE</scope>
</reference>
<evidence type="ECO:0000256" key="17">
    <source>
        <dbReference type="ARBA" id="ARBA00049551"/>
    </source>
</evidence>
<keyword evidence="16 18" id="KW-0472">Membrane</keyword>
<feature type="transmembrane region" description="Helical" evidence="18">
    <location>
        <begin position="264"/>
        <end position="288"/>
    </location>
</feature>
<keyword evidence="12 18" id="KW-1133">Transmembrane helix</keyword>
<dbReference type="PANTHER" id="PTHR46552">
    <property type="entry name" value="NADH-UBIQUINONE OXIDOREDUCTASE CHAIN 2"/>
    <property type="match status" value="1"/>
</dbReference>
<evidence type="ECO:0000259" key="19">
    <source>
        <dbReference type="Pfam" id="PF00361"/>
    </source>
</evidence>
<protein>
    <recommendedName>
        <fullName evidence="5 18">NADH-ubiquinone oxidoreductase chain 2</fullName>
        <ecNumber evidence="4 18">7.1.1.2</ecNumber>
    </recommendedName>
</protein>
<evidence type="ECO:0000256" key="14">
    <source>
        <dbReference type="ARBA" id="ARBA00023075"/>
    </source>
</evidence>
<evidence type="ECO:0000256" key="1">
    <source>
        <dbReference type="ARBA" id="ARBA00003257"/>
    </source>
</evidence>
<comment type="function">
    <text evidence="18">Core subunit of the mitochondrial membrane respiratory chain NADH dehydrogenase (Complex I) which catalyzes electron transfer from NADH through the respiratory chain, using ubiquinone as an electron acceptor. Essential for the catalytic activity and assembly of complex I.</text>
</comment>
<feature type="transmembrane region" description="Helical" evidence="18">
    <location>
        <begin position="189"/>
        <end position="208"/>
    </location>
</feature>
<comment type="subcellular location">
    <subcellularLocation>
        <location evidence="2 18">Mitochondrion inner membrane</location>
        <topology evidence="2 18">Multi-pass membrane protein</topology>
    </subcellularLocation>
</comment>
<evidence type="ECO:0000256" key="2">
    <source>
        <dbReference type="ARBA" id="ARBA00004448"/>
    </source>
</evidence>
<keyword evidence="11 18" id="KW-0249">Electron transport</keyword>
<evidence type="ECO:0000256" key="16">
    <source>
        <dbReference type="ARBA" id="ARBA00023136"/>
    </source>
</evidence>
<feature type="transmembrane region" description="Helical" evidence="18">
    <location>
        <begin position="85"/>
        <end position="107"/>
    </location>
</feature>
<evidence type="ECO:0000256" key="10">
    <source>
        <dbReference type="ARBA" id="ARBA00022967"/>
    </source>
</evidence>
<evidence type="ECO:0000256" key="11">
    <source>
        <dbReference type="ARBA" id="ARBA00022982"/>
    </source>
</evidence>
<geneLocation type="mitochondrion" evidence="20"/>
<comment type="function">
    <text evidence="1">Core subunit of the mitochondrial membrane respiratory chain NADH dehydrogenase (Complex I) that is believed to belong to the minimal assembly required for catalysis. Complex I functions in the transfer of electrons from NADH to the respiratory chain. The immediate electron acceptor for the enzyme is believed to be ubiquinone.</text>
</comment>
<dbReference type="PANTHER" id="PTHR46552:SF1">
    <property type="entry name" value="NADH-UBIQUINONE OXIDOREDUCTASE CHAIN 2"/>
    <property type="match status" value="1"/>
</dbReference>